<dbReference type="SMART" id="SM00827">
    <property type="entry name" value="PKS_AT"/>
    <property type="match status" value="1"/>
</dbReference>
<dbReference type="InterPro" id="IPR001227">
    <property type="entry name" value="Ac_transferase_dom_sf"/>
</dbReference>
<dbReference type="SUPFAM" id="SSF52151">
    <property type="entry name" value="FabD/lysophospholipase-like"/>
    <property type="match status" value="1"/>
</dbReference>
<dbReference type="InterPro" id="IPR036736">
    <property type="entry name" value="ACP-like_sf"/>
</dbReference>
<dbReference type="SUPFAM" id="SSF51735">
    <property type="entry name" value="NAD(P)-binding Rossmann-fold domains"/>
    <property type="match status" value="1"/>
</dbReference>
<dbReference type="Pfam" id="PF07993">
    <property type="entry name" value="NAD_binding_4"/>
    <property type="match status" value="1"/>
</dbReference>
<keyword evidence="1" id="KW-0596">Phosphopantetheine</keyword>
<dbReference type="InterPro" id="IPR016036">
    <property type="entry name" value="Malonyl_transacylase_ACP-bd"/>
</dbReference>
<gene>
    <name evidence="4" type="ORF">PHLCEN_2v9296</name>
</gene>
<dbReference type="Pfam" id="PF00698">
    <property type="entry name" value="Acyl_transf_1"/>
    <property type="match status" value="1"/>
</dbReference>
<dbReference type="OrthoDB" id="5334845at2759"/>
<dbReference type="InterPro" id="IPR006162">
    <property type="entry name" value="Ppantetheine_attach_site"/>
</dbReference>
<dbReference type="PROSITE" id="PS50075">
    <property type="entry name" value="CARRIER"/>
    <property type="match status" value="2"/>
</dbReference>
<dbReference type="PANTHER" id="PTHR43775">
    <property type="entry name" value="FATTY ACID SYNTHASE"/>
    <property type="match status" value="1"/>
</dbReference>
<dbReference type="GO" id="GO:0006633">
    <property type="term" value="P:fatty acid biosynthetic process"/>
    <property type="evidence" value="ECO:0007669"/>
    <property type="project" value="TreeGrafter"/>
</dbReference>
<dbReference type="Gene3D" id="3.40.366.10">
    <property type="entry name" value="Malonyl-Coenzyme A Acyl Carrier Protein, domain 2"/>
    <property type="match status" value="1"/>
</dbReference>
<dbReference type="SUPFAM" id="SSF47336">
    <property type="entry name" value="ACP-like"/>
    <property type="match status" value="2"/>
</dbReference>
<organism evidence="4 5">
    <name type="scientific">Hermanssonia centrifuga</name>
    <dbReference type="NCBI Taxonomy" id="98765"/>
    <lineage>
        <taxon>Eukaryota</taxon>
        <taxon>Fungi</taxon>
        <taxon>Dikarya</taxon>
        <taxon>Basidiomycota</taxon>
        <taxon>Agaricomycotina</taxon>
        <taxon>Agaricomycetes</taxon>
        <taxon>Polyporales</taxon>
        <taxon>Meruliaceae</taxon>
        <taxon>Hermanssonia</taxon>
    </lineage>
</organism>
<accession>A0A2R6NR93</accession>
<dbReference type="STRING" id="98765.A0A2R6NR93"/>
<dbReference type="InterPro" id="IPR016035">
    <property type="entry name" value="Acyl_Trfase/lysoPLipase"/>
</dbReference>
<evidence type="ECO:0000313" key="5">
    <source>
        <dbReference type="Proteomes" id="UP000186601"/>
    </source>
</evidence>
<dbReference type="Proteomes" id="UP000186601">
    <property type="component" value="Unassembled WGS sequence"/>
</dbReference>
<comment type="caution">
    <text evidence="4">The sequence shown here is derived from an EMBL/GenBank/DDBJ whole genome shotgun (WGS) entry which is preliminary data.</text>
</comment>
<dbReference type="GO" id="GO:0004312">
    <property type="term" value="F:fatty acid synthase activity"/>
    <property type="evidence" value="ECO:0007669"/>
    <property type="project" value="TreeGrafter"/>
</dbReference>
<dbReference type="SUPFAM" id="SSF55048">
    <property type="entry name" value="Probable ACP-binding domain of malonyl-CoA ACP transacylase"/>
    <property type="match status" value="1"/>
</dbReference>
<keyword evidence="5" id="KW-1185">Reference proteome</keyword>
<feature type="domain" description="Carrier" evidence="3">
    <location>
        <begin position="25"/>
        <end position="103"/>
    </location>
</feature>
<dbReference type="EMBL" id="MLYV02000925">
    <property type="protein sequence ID" value="PSR75111.1"/>
    <property type="molecule type" value="Genomic_DNA"/>
</dbReference>
<dbReference type="Gene3D" id="1.10.1200.10">
    <property type="entry name" value="ACP-like"/>
    <property type="match status" value="1"/>
</dbReference>
<dbReference type="PANTHER" id="PTHR43775:SF37">
    <property type="entry name" value="SI:DKEY-61P9.11"/>
    <property type="match status" value="1"/>
</dbReference>
<dbReference type="AlphaFoldDB" id="A0A2R6NR93"/>
<protein>
    <recommendedName>
        <fullName evidence="3">Carrier domain-containing protein</fullName>
    </recommendedName>
</protein>
<name>A0A2R6NR93_9APHY</name>
<evidence type="ECO:0000256" key="1">
    <source>
        <dbReference type="ARBA" id="ARBA00022450"/>
    </source>
</evidence>
<reference evidence="4 5" key="1">
    <citation type="submission" date="2018-02" db="EMBL/GenBank/DDBJ databases">
        <title>Genome sequence of the basidiomycete white-rot fungus Phlebia centrifuga.</title>
        <authorList>
            <person name="Granchi Z."/>
            <person name="Peng M."/>
            <person name="de Vries R.P."/>
            <person name="Hilden K."/>
            <person name="Makela M.R."/>
            <person name="Grigoriev I."/>
            <person name="Riley R."/>
        </authorList>
    </citation>
    <scope>NUCLEOTIDE SEQUENCE [LARGE SCALE GENOMIC DNA]</scope>
    <source>
        <strain evidence="4 5">FBCC195</strain>
    </source>
</reference>
<dbReference type="InterPro" id="IPR009081">
    <property type="entry name" value="PP-bd_ACP"/>
</dbReference>
<evidence type="ECO:0000259" key="3">
    <source>
        <dbReference type="PROSITE" id="PS50075"/>
    </source>
</evidence>
<dbReference type="InterPro" id="IPR036291">
    <property type="entry name" value="NAD(P)-bd_dom_sf"/>
</dbReference>
<sequence length="1009" mass="110444">MPSRDTICTNIPLPAQSIGRAPERRLSRIGINGVIAAVAAILPGQNQGSISPTSSIFDVGVNSFNCIELAQNLSHQSSHRINAADLYRLQTIDRIYEHISASKSNVPDVDAQEEADALIREFSGESDLITKVTSRRRIADAEGVPVTVLLTGATGFLGCHILASLLALPSIQVICPVRGDPLLRLEASFRRFGLDVGLLDEAPSRGSLHAIHTSDLSLPFLGSSRTEYEAMVSNVHLIVHCAWKVDFNVAVAGFRPDIGTTRSLANFCAECAYHPILYFVTSYSTTLNYGTWVPESSLLPDVRIALDQGYAISKLISEHVLYNLHSQNPAAFDLRILRVGQVCGQQKTGVWTMDEMIPMLIAAIPQLGAVLDGMPDVSWIPSDVCADVIREMLVKDSRRPPDKPVPLAVHNIANPTVTAWGDVVQEVVQILGLTDIRLLPLEDYVELVKQHRNSDSTDKPYPYTFRLLPFLMSSLAKGGFPSSYSYLDVLGTAKEINILAECPPVQRPLLQLLLKFITRSSETYKSSLDAVPPVQATPTSPSFRDVYMFGPRSTPVNDEDNDAEYQRTLKGVLSSAERILEKRIKKHASSDTLFHPGGPLQLQLSTFAHQLLTYRRLVTFQRHPPVAVIGYCFGEFAAAVACGFLSELSAIETICLRAWAIHHVQACSGDGNFTCYEPVCDASHKRSKSHNDADGAMLNVFAPLDVVQKEAMLLSPKVAVAIHAGPNHVVLSGSSDALGQAQGKLNALGLKCKLVNTSIPFHSAEMDSAVHLLSVLMKTTDQGRVVPSLRQWSQPPDTPLFVSGLTGRVVHQTPLTGQYWLRHMREPVLFLETMNTLREIMLGGDSETQPRIFRAVDLGPGATLCSILSRYGWNDMEIAGAKDLLSSGWGSPAQTVVRAHEDINTTTTHHRITEADSLITTEVAAMDSDCTPADLKRESACTEVMCTLFGYELTSDLLHHSIHSLGIDSMGFIRLRKALHARLGFTFPPSAFASDQTLLELLSSMRRML</sequence>
<dbReference type="PROSITE" id="PS00012">
    <property type="entry name" value="PHOSPHOPANTETHEINE"/>
    <property type="match status" value="1"/>
</dbReference>
<dbReference type="InterPro" id="IPR013120">
    <property type="entry name" value="FAR_NAD-bd"/>
</dbReference>
<proteinExistence type="predicted"/>
<dbReference type="InterPro" id="IPR014043">
    <property type="entry name" value="Acyl_transferase_dom"/>
</dbReference>
<dbReference type="Pfam" id="PF00550">
    <property type="entry name" value="PP-binding"/>
    <property type="match status" value="2"/>
</dbReference>
<feature type="domain" description="Carrier" evidence="3">
    <location>
        <begin position="932"/>
        <end position="1009"/>
    </location>
</feature>
<evidence type="ECO:0000313" key="4">
    <source>
        <dbReference type="EMBL" id="PSR75111.1"/>
    </source>
</evidence>
<keyword evidence="2" id="KW-0597">Phosphoprotein</keyword>
<dbReference type="Gene3D" id="3.40.50.720">
    <property type="entry name" value="NAD(P)-binding Rossmann-like Domain"/>
    <property type="match status" value="1"/>
</dbReference>
<evidence type="ECO:0000256" key="2">
    <source>
        <dbReference type="ARBA" id="ARBA00022553"/>
    </source>
</evidence>
<dbReference type="InterPro" id="IPR050091">
    <property type="entry name" value="PKS_NRPS_Biosynth_Enz"/>
</dbReference>